<organism evidence="2">
    <name type="scientific">Spirodela intermedia</name>
    <name type="common">Intermediate duckweed</name>
    <dbReference type="NCBI Taxonomy" id="51605"/>
    <lineage>
        <taxon>Eukaryota</taxon>
        <taxon>Viridiplantae</taxon>
        <taxon>Streptophyta</taxon>
        <taxon>Embryophyta</taxon>
        <taxon>Tracheophyta</taxon>
        <taxon>Spermatophyta</taxon>
        <taxon>Magnoliopsida</taxon>
        <taxon>Liliopsida</taxon>
        <taxon>Araceae</taxon>
        <taxon>Lemnoideae</taxon>
        <taxon>Spirodela</taxon>
    </lineage>
</organism>
<dbReference type="EMBL" id="LR743592">
    <property type="protein sequence ID" value="CAA2620207.1"/>
    <property type="molecule type" value="Genomic_DNA"/>
</dbReference>
<gene>
    <name evidence="2" type="ORF">SI7747_05006376</name>
</gene>
<feature type="transmembrane region" description="Helical" evidence="1">
    <location>
        <begin position="39"/>
        <end position="58"/>
    </location>
</feature>
<keyword evidence="1" id="KW-1133">Transmembrane helix</keyword>
<dbReference type="PANTHER" id="PTHR33128:SF54">
    <property type="entry name" value="OS01G0849500 PROTEIN"/>
    <property type="match status" value="1"/>
</dbReference>
<dbReference type="AlphaFoldDB" id="A0A7I8IQZ5"/>
<name>A0A7I8IQZ5_SPIIN</name>
<reference evidence="2 3" key="1">
    <citation type="submission" date="2019-12" db="EMBL/GenBank/DDBJ databases">
        <authorList>
            <person name="Scholz U."/>
            <person name="Mascher M."/>
            <person name="Fiebig A."/>
        </authorList>
    </citation>
    <scope>NUCLEOTIDE SEQUENCE</scope>
</reference>
<protein>
    <submittedName>
        <fullName evidence="2">Uncharacterized protein</fullName>
    </submittedName>
</protein>
<evidence type="ECO:0000313" key="2">
    <source>
        <dbReference type="EMBL" id="CAA2620207.1"/>
    </source>
</evidence>
<evidence type="ECO:0000256" key="1">
    <source>
        <dbReference type="SAM" id="Phobius"/>
    </source>
</evidence>
<dbReference type="Pfam" id="PF11820">
    <property type="entry name" value="DUF3339"/>
    <property type="match status" value="1"/>
</dbReference>
<keyword evidence="1" id="KW-0812">Transmembrane</keyword>
<keyword evidence="3" id="KW-1185">Reference proteome</keyword>
<sequence length="99" mass="10866">MDWAAPIIAVALFALLSPGVIFQLPGRQRPVDFLDMKTSVASILVHTVIFGVLLALSLSSPNPYQCLAIQQSRVYMPLYPELLLSLPLSISPSHDQIYS</sequence>
<evidence type="ECO:0000313" key="3">
    <source>
        <dbReference type="Proteomes" id="UP001189122"/>
    </source>
</evidence>
<dbReference type="InterPro" id="IPR021775">
    <property type="entry name" value="DUF3339"/>
</dbReference>
<dbReference type="Proteomes" id="UP001189122">
    <property type="component" value="Unassembled WGS sequence"/>
</dbReference>
<keyword evidence="1" id="KW-0472">Membrane</keyword>
<dbReference type="PANTHER" id="PTHR33128">
    <property type="entry name" value="OS05G0103400 PROTEIN"/>
    <property type="match status" value="1"/>
</dbReference>
<accession>A0A7I8IQZ5</accession>
<proteinExistence type="predicted"/>
<dbReference type="EMBL" id="CACRZD030000005">
    <property type="protein sequence ID" value="CAA6659956.1"/>
    <property type="molecule type" value="Genomic_DNA"/>
</dbReference>